<dbReference type="InterPro" id="IPR009057">
    <property type="entry name" value="Homeodomain-like_sf"/>
</dbReference>
<dbReference type="PANTHER" id="PTHR37812">
    <property type="entry name" value="MU-LIKE PROPHAGE FLUMU PROTEIN C"/>
    <property type="match status" value="1"/>
</dbReference>
<protein>
    <recommendedName>
        <fullName evidence="3">Mor transcription activator family protein</fullName>
    </recommendedName>
</protein>
<reference evidence="2" key="1">
    <citation type="submission" date="2017-08" db="EMBL/GenBank/DDBJ databases">
        <authorList>
            <person name="Varghese N."/>
            <person name="Submissions S."/>
        </authorList>
    </citation>
    <scope>NUCLEOTIDE SEQUENCE [LARGE SCALE GENOMIC DNA]</scope>
    <source>
        <strain evidence="2">JC22</strain>
    </source>
</reference>
<dbReference type="InterPro" id="IPR049739">
    <property type="entry name" value="YraL-like"/>
</dbReference>
<sequence>MRYVNAHEVLPKELLEQIQQYVQGDLIYIPKPEKKRVQWGALTGERQRLQERNAHIKRLYQQGESLQTLAEDYHLSVETIKKIVYKKCV</sequence>
<dbReference type="AlphaFoldDB" id="A0A285TE56"/>
<organism evidence="1 2">
    <name type="scientific">Ureibacillus xyleni</name>
    <dbReference type="NCBI Taxonomy" id="614648"/>
    <lineage>
        <taxon>Bacteria</taxon>
        <taxon>Bacillati</taxon>
        <taxon>Bacillota</taxon>
        <taxon>Bacilli</taxon>
        <taxon>Bacillales</taxon>
        <taxon>Caryophanaceae</taxon>
        <taxon>Ureibacillus</taxon>
    </lineage>
</organism>
<dbReference type="Proteomes" id="UP000219636">
    <property type="component" value="Unassembled WGS sequence"/>
</dbReference>
<dbReference type="OrthoDB" id="9800398at2"/>
<evidence type="ECO:0000313" key="2">
    <source>
        <dbReference type="Proteomes" id="UP000219636"/>
    </source>
</evidence>
<accession>A0A285TE56</accession>
<evidence type="ECO:0000313" key="1">
    <source>
        <dbReference type="EMBL" id="SOC18096.1"/>
    </source>
</evidence>
<dbReference type="EMBL" id="OBMQ01000010">
    <property type="protein sequence ID" value="SOC18096.1"/>
    <property type="molecule type" value="Genomic_DNA"/>
</dbReference>
<dbReference type="NCBIfam" id="NF040785">
    <property type="entry name" value="CD3324_fam"/>
    <property type="match status" value="1"/>
</dbReference>
<dbReference type="InterPro" id="IPR052411">
    <property type="entry name" value="c-mor_Regulatory_Protein"/>
</dbReference>
<keyword evidence="2" id="KW-1185">Reference proteome</keyword>
<dbReference type="SUPFAM" id="SSF46689">
    <property type="entry name" value="Homeodomain-like"/>
    <property type="match status" value="1"/>
</dbReference>
<dbReference type="RefSeq" id="WP_097074268.1">
    <property type="nucleotide sequence ID" value="NZ_OBMQ01000010.1"/>
</dbReference>
<dbReference type="PANTHER" id="PTHR37812:SF1">
    <property type="entry name" value="MU-LIKE PROPHAGE FLUMU PROTEIN C"/>
    <property type="match status" value="1"/>
</dbReference>
<gene>
    <name evidence="1" type="ORF">SAMN05880501_11038</name>
</gene>
<evidence type="ECO:0008006" key="3">
    <source>
        <dbReference type="Google" id="ProtNLM"/>
    </source>
</evidence>
<proteinExistence type="predicted"/>
<name>A0A285TE56_9BACL</name>